<dbReference type="Pfam" id="PF06580">
    <property type="entry name" value="His_kinase"/>
    <property type="match status" value="1"/>
</dbReference>
<dbReference type="Gene3D" id="3.40.190.10">
    <property type="entry name" value="Periplasmic binding protein-like II"/>
    <property type="match status" value="1"/>
</dbReference>
<reference evidence="5" key="1">
    <citation type="submission" date="2019-10" db="EMBL/GenBank/DDBJ databases">
        <title>Draft genome sequence of Panacibacter sp. KCS-6.</title>
        <authorList>
            <person name="Yim K.J."/>
        </authorList>
    </citation>
    <scope>NUCLEOTIDE SEQUENCE</scope>
    <source>
        <strain evidence="5">KCS-6</strain>
    </source>
</reference>
<sequence>MVKYLLPISILLFLTIGHHCMAQSFNPGNIDGDSWAKVLEQKKGTISVLWNEIDPFIYRTNRGKTMAGVEYEIMESFVAYIRKRYNVTLAVNWVDANNFENIYPFIAKTNRKGIFGWSYFSITNERKKEVQFTPAYMPDVNIIVTNIQQPLYASPQDFITHLAGQQAFTTISTTMEKDVQDLKNTYYSALPIHYVGNDYEVMQRVSETPRAFGYVPLSIYVKALEKGFKVKRQLVLSARREGFAGIYPINSDWAAPVNEYFNSKEFALYAGRVIKSYLGSDISSLIFKASLPDSLRTAQSDNELLSIEKDIVSKNLIEAALDAERQNTIQNAVIATIVVAIIFIVVLYGRSASKQRSAVLLQQRNNIILQQKSEIELMNKKLEMKVLLAQINPHLVFNSLNAIQYFVSLNDKKNATLYISNFSRYLRQILANLNSLTTTLEKEVKLLSQYLELEQLRFENKFDFSIHPLPAAADRLIEIPSMLIYPFVETALYQHVLIKKSGRGNIAIHFDKYTHGIIVTITDNGEGGKATESFLAQRTGDEFIASLKNVMAHIDLINYESEDKITITQNEGVDGCTVIIKIPLVALQNEMPI</sequence>
<evidence type="ECO:0000256" key="1">
    <source>
        <dbReference type="SAM" id="Phobius"/>
    </source>
</evidence>
<dbReference type="GO" id="GO:0016020">
    <property type="term" value="C:membrane"/>
    <property type="evidence" value="ECO:0007669"/>
    <property type="project" value="InterPro"/>
</dbReference>
<keyword evidence="1" id="KW-0812">Transmembrane</keyword>
<evidence type="ECO:0000256" key="2">
    <source>
        <dbReference type="SAM" id="SignalP"/>
    </source>
</evidence>
<dbReference type="Pfam" id="PF00497">
    <property type="entry name" value="SBP_bac_3"/>
    <property type="match status" value="1"/>
</dbReference>
<comment type="caution">
    <text evidence="5">The sequence shown here is derived from an EMBL/GenBank/DDBJ whole genome shotgun (WGS) entry which is preliminary data.</text>
</comment>
<feature type="domain" description="Signal transduction histidine kinase internal region" evidence="4">
    <location>
        <begin position="383"/>
        <end position="462"/>
    </location>
</feature>
<keyword evidence="6" id="KW-1185">Reference proteome</keyword>
<dbReference type="Proteomes" id="UP000598971">
    <property type="component" value="Unassembled WGS sequence"/>
</dbReference>
<keyword evidence="1" id="KW-1133">Transmembrane helix</keyword>
<feature type="domain" description="Solute-binding protein family 3/N-terminal" evidence="3">
    <location>
        <begin position="53"/>
        <end position="186"/>
    </location>
</feature>
<dbReference type="EMBL" id="WHPF01000015">
    <property type="protein sequence ID" value="NNV57408.1"/>
    <property type="molecule type" value="Genomic_DNA"/>
</dbReference>
<dbReference type="InterPro" id="IPR010559">
    <property type="entry name" value="Sig_transdc_His_kin_internal"/>
</dbReference>
<evidence type="ECO:0000259" key="4">
    <source>
        <dbReference type="Pfam" id="PF06580"/>
    </source>
</evidence>
<protein>
    <submittedName>
        <fullName evidence="5">Transporter substrate-binding domain-containing protein</fullName>
    </submittedName>
</protein>
<feature type="chain" id="PRO_5035248357" evidence="2">
    <location>
        <begin position="23"/>
        <end position="593"/>
    </location>
</feature>
<gene>
    <name evidence="5" type="ORF">GD597_18190</name>
</gene>
<keyword evidence="1" id="KW-0472">Membrane</keyword>
<dbReference type="SUPFAM" id="SSF53850">
    <property type="entry name" value="Periplasmic binding protein-like II"/>
    <property type="match status" value="1"/>
</dbReference>
<name>A0A8J8JUU8_9BACT</name>
<dbReference type="InterPro" id="IPR050640">
    <property type="entry name" value="Bact_2-comp_sensor_kinase"/>
</dbReference>
<feature type="transmembrane region" description="Helical" evidence="1">
    <location>
        <begin position="329"/>
        <end position="348"/>
    </location>
</feature>
<dbReference type="InterPro" id="IPR001638">
    <property type="entry name" value="Solute-binding_3/MltF_N"/>
</dbReference>
<dbReference type="PANTHER" id="PTHR34220:SF7">
    <property type="entry name" value="SENSOR HISTIDINE KINASE YPDA"/>
    <property type="match status" value="1"/>
</dbReference>
<feature type="signal peptide" evidence="2">
    <location>
        <begin position="1"/>
        <end position="22"/>
    </location>
</feature>
<accession>A0A8J8JUU8</accession>
<keyword evidence="2" id="KW-0732">Signal</keyword>
<dbReference type="GO" id="GO:0000155">
    <property type="term" value="F:phosphorelay sensor kinase activity"/>
    <property type="evidence" value="ECO:0007669"/>
    <property type="project" value="InterPro"/>
</dbReference>
<evidence type="ECO:0000259" key="3">
    <source>
        <dbReference type="Pfam" id="PF00497"/>
    </source>
</evidence>
<dbReference type="RefSeq" id="WP_171609357.1">
    <property type="nucleotide sequence ID" value="NZ_WHPF01000015.1"/>
</dbReference>
<dbReference type="PANTHER" id="PTHR34220">
    <property type="entry name" value="SENSOR HISTIDINE KINASE YPDA"/>
    <property type="match status" value="1"/>
</dbReference>
<evidence type="ECO:0000313" key="5">
    <source>
        <dbReference type="EMBL" id="NNV57408.1"/>
    </source>
</evidence>
<proteinExistence type="predicted"/>
<organism evidence="5 6">
    <name type="scientific">Limnovirga soli</name>
    <dbReference type="NCBI Taxonomy" id="2656915"/>
    <lineage>
        <taxon>Bacteria</taxon>
        <taxon>Pseudomonadati</taxon>
        <taxon>Bacteroidota</taxon>
        <taxon>Chitinophagia</taxon>
        <taxon>Chitinophagales</taxon>
        <taxon>Chitinophagaceae</taxon>
        <taxon>Limnovirga</taxon>
    </lineage>
</organism>
<dbReference type="AlphaFoldDB" id="A0A8J8JUU8"/>
<evidence type="ECO:0000313" key="6">
    <source>
        <dbReference type="Proteomes" id="UP000598971"/>
    </source>
</evidence>